<dbReference type="EMBL" id="CP144751">
    <property type="protein sequence ID" value="WVZ87792.1"/>
    <property type="molecule type" value="Genomic_DNA"/>
</dbReference>
<dbReference type="Proteomes" id="UP001341281">
    <property type="component" value="Chromosome 07"/>
</dbReference>
<keyword evidence="3" id="KW-1185">Reference proteome</keyword>
<proteinExistence type="predicted"/>
<organism evidence="2 3">
    <name type="scientific">Paspalum notatum var. saurae</name>
    <dbReference type="NCBI Taxonomy" id="547442"/>
    <lineage>
        <taxon>Eukaryota</taxon>
        <taxon>Viridiplantae</taxon>
        <taxon>Streptophyta</taxon>
        <taxon>Embryophyta</taxon>
        <taxon>Tracheophyta</taxon>
        <taxon>Spermatophyta</taxon>
        <taxon>Magnoliopsida</taxon>
        <taxon>Liliopsida</taxon>
        <taxon>Poales</taxon>
        <taxon>Poaceae</taxon>
        <taxon>PACMAD clade</taxon>
        <taxon>Panicoideae</taxon>
        <taxon>Andropogonodae</taxon>
        <taxon>Paspaleae</taxon>
        <taxon>Paspalinae</taxon>
        <taxon>Paspalum</taxon>
    </lineage>
</organism>
<dbReference type="AlphaFoldDB" id="A0AAQ3X8V5"/>
<protein>
    <submittedName>
        <fullName evidence="2">Uncharacterized protein</fullName>
    </submittedName>
</protein>
<evidence type="ECO:0000313" key="3">
    <source>
        <dbReference type="Proteomes" id="UP001341281"/>
    </source>
</evidence>
<evidence type="ECO:0000256" key="1">
    <source>
        <dbReference type="SAM" id="MobiDB-lite"/>
    </source>
</evidence>
<reference evidence="2 3" key="1">
    <citation type="submission" date="2024-02" db="EMBL/GenBank/DDBJ databases">
        <title>High-quality chromosome-scale genome assembly of Pensacola bahiagrass (Paspalum notatum Flugge var. saurae).</title>
        <authorList>
            <person name="Vega J.M."/>
            <person name="Podio M."/>
            <person name="Orjuela J."/>
            <person name="Siena L.A."/>
            <person name="Pessino S.C."/>
            <person name="Combes M.C."/>
            <person name="Mariac C."/>
            <person name="Albertini E."/>
            <person name="Pupilli F."/>
            <person name="Ortiz J.P.A."/>
            <person name="Leblanc O."/>
        </authorList>
    </citation>
    <scope>NUCLEOTIDE SEQUENCE [LARGE SCALE GENOMIC DNA]</scope>
    <source>
        <strain evidence="2">R1</strain>
        <tissue evidence="2">Leaf</tissue>
    </source>
</reference>
<evidence type="ECO:0000313" key="2">
    <source>
        <dbReference type="EMBL" id="WVZ87792.1"/>
    </source>
</evidence>
<name>A0AAQ3X8V5_PASNO</name>
<feature type="non-terminal residue" evidence="2">
    <location>
        <position position="1"/>
    </location>
</feature>
<feature type="region of interest" description="Disordered" evidence="1">
    <location>
        <begin position="1"/>
        <end position="94"/>
    </location>
</feature>
<gene>
    <name evidence="2" type="ORF">U9M48_034375</name>
</gene>
<accession>A0AAQ3X8V5</accession>
<sequence>NQRVEYYSTRRRSAAVSGDPTSKSRNSKNHAATAHSNARREAAALGRRWCPTPATSGCSPSPAPRQGKGASRRRRSFPATQEPAAILPGRLGTVGPLRHRRIHIESTSSQHHLPLTTVQSV</sequence>